<dbReference type="InterPro" id="IPR010982">
    <property type="entry name" value="Lambda_DNA-bd_dom_sf"/>
</dbReference>
<accession>A0ABU1D9A5</accession>
<comment type="caution">
    <text evidence="2">The sequence shown here is derived from an EMBL/GenBank/DDBJ whole genome shotgun (WGS) entry which is preliminary data.</text>
</comment>
<dbReference type="CDD" id="cd00093">
    <property type="entry name" value="HTH_XRE"/>
    <property type="match status" value="1"/>
</dbReference>
<evidence type="ECO:0000313" key="3">
    <source>
        <dbReference type="Proteomes" id="UP001232156"/>
    </source>
</evidence>
<protein>
    <submittedName>
        <fullName evidence="2">Helix-turn-helix domain-containing protein</fullName>
    </submittedName>
</protein>
<dbReference type="PROSITE" id="PS50943">
    <property type="entry name" value="HTH_CROC1"/>
    <property type="match status" value="1"/>
</dbReference>
<proteinExistence type="predicted"/>
<feature type="domain" description="HTH cro/C1-type" evidence="1">
    <location>
        <begin position="26"/>
        <end position="79"/>
    </location>
</feature>
<dbReference type="SMART" id="SM00530">
    <property type="entry name" value="HTH_XRE"/>
    <property type="match status" value="1"/>
</dbReference>
<keyword evidence="3" id="KW-1185">Reference proteome</keyword>
<dbReference type="EMBL" id="JAUZQE010000046">
    <property type="protein sequence ID" value="MDR4126985.1"/>
    <property type="molecule type" value="Genomic_DNA"/>
</dbReference>
<organism evidence="2 3">
    <name type="scientific">Yanghanlia caeni</name>
    <dbReference type="NCBI Taxonomy" id="3064283"/>
    <lineage>
        <taxon>Bacteria</taxon>
        <taxon>Pseudomonadati</taxon>
        <taxon>Pseudomonadota</taxon>
        <taxon>Betaproteobacteria</taxon>
        <taxon>Burkholderiales</taxon>
        <taxon>Alcaligenaceae</taxon>
        <taxon>Yanghanlia</taxon>
    </lineage>
</organism>
<dbReference type="Gene3D" id="1.10.260.40">
    <property type="entry name" value="lambda repressor-like DNA-binding domains"/>
    <property type="match status" value="1"/>
</dbReference>
<sequence>MARKLPLFDESISPHARNMAQLGALIRNRRAESATRIDDAADMLGVSKDVLSRLENGKTIGLDKLYKILDGMGLSLLVVDKQSAQRVLHELDNPSDT</sequence>
<dbReference type="RefSeq" id="WP_347287572.1">
    <property type="nucleotide sequence ID" value="NZ_JAUZQE010000046.1"/>
</dbReference>
<evidence type="ECO:0000313" key="2">
    <source>
        <dbReference type="EMBL" id="MDR4126985.1"/>
    </source>
</evidence>
<name>A0ABU1D9A5_9BURK</name>
<reference evidence="2 3" key="1">
    <citation type="submission" date="2023-08" db="EMBL/GenBank/DDBJ databases">
        <title>Alcaligenaceae gen. nov., a novel taxon isolated from the sludge of Yixing Pesticide Factory.</title>
        <authorList>
            <person name="Ruan L."/>
        </authorList>
    </citation>
    <scope>NUCLEOTIDE SEQUENCE [LARGE SCALE GENOMIC DNA]</scope>
    <source>
        <strain evidence="2 3">LG-2</strain>
    </source>
</reference>
<dbReference type="Pfam" id="PF01381">
    <property type="entry name" value="HTH_3"/>
    <property type="match status" value="1"/>
</dbReference>
<dbReference type="Proteomes" id="UP001232156">
    <property type="component" value="Unassembled WGS sequence"/>
</dbReference>
<gene>
    <name evidence="2" type="ORF">Q8947_13460</name>
</gene>
<evidence type="ECO:0000259" key="1">
    <source>
        <dbReference type="PROSITE" id="PS50943"/>
    </source>
</evidence>
<dbReference type="InterPro" id="IPR001387">
    <property type="entry name" value="Cro/C1-type_HTH"/>
</dbReference>
<dbReference type="SUPFAM" id="SSF47413">
    <property type="entry name" value="lambda repressor-like DNA-binding domains"/>
    <property type="match status" value="1"/>
</dbReference>